<organism evidence="2 3">
    <name type="scientific">Sphingomonas leidyi</name>
    <dbReference type="NCBI Taxonomy" id="68569"/>
    <lineage>
        <taxon>Bacteria</taxon>
        <taxon>Pseudomonadati</taxon>
        <taxon>Pseudomonadota</taxon>
        <taxon>Alphaproteobacteria</taxon>
        <taxon>Sphingomonadales</taxon>
        <taxon>Sphingomonadaceae</taxon>
        <taxon>Sphingomonas</taxon>
    </lineage>
</organism>
<sequence length="61" mass="6737">MIRQIHRWTGIVFSIAAIVNIVAVIMGSNAMWLGLVAVIPLLVLLPTGLYMFARPYLARNA</sequence>
<proteinExistence type="predicted"/>
<dbReference type="RefSeq" id="WP_167298264.1">
    <property type="nucleotide sequence ID" value="NZ_CP170557.1"/>
</dbReference>
<protein>
    <submittedName>
        <fullName evidence="2">Uncharacterized protein</fullName>
    </submittedName>
</protein>
<evidence type="ECO:0000313" key="2">
    <source>
        <dbReference type="EMBL" id="NIJ63808.1"/>
    </source>
</evidence>
<keyword evidence="1" id="KW-0812">Transmembrane</keyword>
<evidence type="ECO:0000256" key="1">
    <source>
        <dbReference type="SAM" id="Phobius"/>
    </source>
</evidence>
<keyword evidence="3" id="KW-1185">Reference proteome</keyword>
<keyword evidence="1" id="KW-1133">Transmembrane helix</keyword>
<keyword evidence="1" id="KW-0472">Membrane</keyword>
<feature type="transmembrane region" description="Helical" evidence="1">
    <location>
        <begin position="7"/>
        <end position="26"/>
    </location>
</feature>
<accession>A0A7X5ZUW4</accession>
<feature type="transmembrane region" description="Helical" evidence="1">
    <location>
        <begin position="32"/>
        <end position="53"/>
    </location>
</feature>
<name>A0A7X5ZUW4_9SPHN</name>
<reference evidence="2 3" key="1">
    <citation type="submission" date="2020-03" db="EMBL/GenBank/DDBJ databases">
        <title>Genomic Encyclopedia of Type Strains, Phase IV (KMG-IV): sequencing the most valuable type-strain genomes for metagenomic binning, comparative biology and taxonomic classification.</title>
        <authorList>
            <person name="Goeker M."/>
        </authorList>
    </citation>
    <scope>NUCLEOTIDE SEQUENCE [LARGE SCALE GENOMIC DNA]</scope>
    <source>
        <strain evidence="2 3">DSM 4733</strain>
    </source>
</reference>
<gene>
    <name evidence="2" type="ORF">FHR20_000739</name>
</gene>
<evidence type="ECO:0000313" key="3">
    <source>
        <dbReference type="Proteomes" id="UP000564677"/>
    </source>
</evidence>
<dbReference type="AlphaFoldDB" id="A0A7X5ZUW4"/>
<dbReference type="Proteomes" id="UP000564677">
    <property type="component" value="Unassembled WGS sequence"/>
</dbReference>
<comment type="caution">
    <text evidence="2">The sequence shown here is derived from an EMBL/GenBank/DDBJ whole genome shotgun (WGS) entry which is preliminary data.</text>
</comment>
<dbReference type="EMBL" id="JAASQV010000001">
    <property type="protein sequence ID" value="NIJ63808.1"/>
    <property type="molecule type" value="Genomic_DNA"/>
</dbReference>